<evidence type="ECO:0000313" key="2">
    <source>
        <dbReference type="EMBL" id="KAJ1369197.1"/>
    </source>
</evidence>
<feature type="chain" id="PRO_5042026251" description="SCP domain-containing protein" evidence="1">
    <location>
        <begin position="23"/>
        <end position="196"/>
    </location>
</feature>
<evidence type="ECO:0000256" key="1">
    <source>
        <dbReference type="SAM" id="SignalP"/>
    </source>
</evidence>
<feature type="signal peptide" evidence="1">
    <location>
        <begin position="1"/>
        <end position="22"/>
    </location>
</feature>
<dbReference type="EMBL" id="JAHQIW010006444">
    <property type="protein sequence ID" value="KAJ1369197.1"/>
    <property type="molecule type" value="Genomic_DNA"/>
</dbReference>
<organism evidence="2 3">
    <name type="scientific">Parelaphostrongylus tenuis</name>
    <name type="common">Meningeal worm</name>
    <dbReference type="NCBI Taxonomy" id="148309"/>
    <lineage>
        <taxon>Eukaryota</taxon>
        <taxon>Metazoa</taxon>
        <taxon>Ecdysozoa</taxon>
        <taxon>Nematoda</taxon>
        <taxon>Chromadorea</taxon>
        <taxon>Rhabditida</taxon>
        <taxon>Rhabditina</taxon>
        <taxon>Rhabditomorpha</taxon>
        <taxon>Strongyloidea</taxon>
        <taxon>Metastrongylidae</taxon>
        <taxon>Parelaphostrongylus</taxon>
    </lineage>
</organism>
<comment type="caution">
    <text evidence="2">The sequence shown here is derived from an EMBL/GenBank/DDBJ whole genome shotgun (WGS) entry which is preliminary data.</text>
</comment>
<name>A0AAD5R4D1_PARTN</name>
<dbReference type="AlphaFoldDB" id="A0AAD5R4D1"/>
<protein>
    <recommendedName>
        <fullName evidence="4">SCP domain-containing protein</fullName>
    </recommendedName>
</protein>
<dbReference type="SUPFAM" id="SSF55797">
    <property type="entry name" value="PR-1-like"/>
    <property type="match status" value="1"/>
</dbReference>
<evidence type="ECO:0008006" key="4">
    <source>
        <dbReference type="Google" id="ProtNLM"/>
    </source>
</evidence>
<dbReference type="Gene3D" id="3.40.33.10">
    <property type="entry name" value="CAP"/>
    <property type="match status" value="1"/>
</dbReference>
<evidence type="ECO:0000313" key="3">
    <source>
        <dbReference type="Proteomes" id="UP001196413"/>
    </source>
</evidence>
<dbReference type="InterPro" id="IPR035940">
    <property type="entry name" value="CAP_sf"/>
</dbReference>
<keyword evidence="3" id="KW-1185">Reference proteome</keyword>
<keyword evidence="1" id="KW-0732">Signal</keyword>
<reference evidence="2" key="1">
    <citation type="submission" date="2021-06" db="EMBL/GenBank/DDBJ databases">
        <title>Parelaphostrongylus tenuis whole genome reference sequence.</title>
        <authorList>
            <person name="Garwood T.J."/>
            <person name="Larsen P.A."/>
            <person name="Fountain-Jones N.M."/>
            <person name="Garbe J.R."/>
            <person name="Macchietto M.G."/>
            <person name="Kania S.A."/>
            <person name="Gerhold R.W."/>
            <person name="Richards J.E."/>
            <person name="Wolf T.M."/>
        </authorList>
    </citation>
    <scope>NUCLEOTIDE SEQUENCE</scope>
    <source>
        <strain evidence="2">MNPRO001-30</strain>
        <tissue evidence="2">Meninges</tissue>
    </source>
</reference>
<gene>
    <name evidence="2" type="ORF">KIN20_030604</name>
</gene>
<accession>A0AAD5R4D1</accession>
<sequence length="196" mass="22060">MALQFGFMVLLGMFGAVERATASKEGCKTTLATQILLTDEHNALRRRYAKGNLRFLGLGGGTISDMNKLEYDCDLEQELRDGSFDPKLRSYSKTMSKIHAGERLVDRLKEAVSEDLFLDNIFEMLNSKQQRFGCVIEKEGPKAEQTLMLSCLYDTKNTDGVFNRDGRLCSECEYGRKCDDGLCAVVHDDAEIDFII</sequence>
<proteinExistence type="predicted"/>
<dbReference type="Proteomes" id="UP001196413">
    <property type="component" value="Unassembled WGS sequence"/>
</dbReference>